<reference evidence="3 4" key="1">
    <citation type="submission" date="2019-05" db="EMBL/GenBank/DDBJ databases">
        <title>A comparative analysis of the Nautiliaceae.</title>
        <authorList>
            <person name="Grosche A."/>
            <person name="Smedile F."/>
            <person name="Vetriani C."/>
        </authorList>
    </citation>
    <scope>NUCLEOTIDE SEQUENCE [LARGE SCALE GENOMIC DNA]</scope>
    <source>
        <strain evidence="3 4">TB-2</strain>
    </source>
</reference>
<accession>A0ABX5VBH5</accession>
<dbReference type="Gene3D" id="3.40.50.2000">
    <property type="entry name" value="Glycogen Phosphorylase B"/>
    <property type="match status" value="2"/>
</dbReference>
<gene>
    <name evidence="3" type="ORF">FE773_01800</name>
</gene>
<feature type="domain" description="Glycosyl transferase family 1" evidence="1">
    <location>
        <begin position="175"/>
        <end position="328"/>
    </location>
</feature>
<keyword evidence="4" id="KW-1185">Reference proteome</keyword>
<dbReference type="Proteomes" id="UP000306825">
    <property type="component" value="Chromosome"/>
</dbReference>
<evidence type="ECO:0000313" key="4">
    <source>
        <dbReference type="Proteomes" id="UP000306825"/>
    </source>
</evidence>
<evidence type="ECO:0000259" key="2">
    <source>
        <dbReference type="Pfam" id="PF13439"/>
    </source>
</evidence>
<dbReference type="Pfam" id="PF00534">
    <property type="entry name" value="Glycos_transf_1"/>
    <property type="match status" value="1"/>
</dbReference>
<dbReference type="PANTHER" id="PTHR12526">
    <property type="entry name" value="GLYCOSYLTRANSFERASE"/>
    <property type="match status" value="1"/>
</dbReference>
<evidence type="ECO:0000259" key="1">
    <source>
        <dbReference type="Pfam" id="PF00534"/>
    </source>
</evidence>
<protein>
    <submittedName>
        <fullName evidence="3">Glycosyltransferase family 4 protein</fullName>
    </submittedName>
</protein>
<dbReference type="EMBL" id="CP040463">
    <property type="protein sequence ID" value="QCT93956.1"/>
    <property type="molecule type" value="Genomic_DNA"/>
</dbReference>
<name>A0ABX5VBH5_9BACT</name>
<sequence length="394" mass="46135">MNIAIITYGIDVGGVESVMLNLSKIFKKKNYNVIFFQVNYDGIWKNYFISQGFQVVNIIRKYYESRTSYLKRILYNLKDFDLILLNDVPEVHSILGFLNSKQIVFSILHNNIDSMIRNSILNIENINKVICVSPYLQKKLIDSFPQYDKKIIHISNGVYVNNYYIRKNFSDKIVNLLFVGRLDHDQKGVNYLPDILKNIVKYNKNVKLNIIGEGKDKNKMIKKFNDYKLMNYVNFLGKMNNAKVLEFMKDNHILLMPSHYEGHPIVLMEAMSNGIIPIVSELENITTHVVSDGKNGFICKVSDLDCFSKKVNQIINDKNLMNEISFNAWKTIFKKFSINNMANNYLKLFEFEKKHLMPKLNYLVIDNMDNMFDIPLFLEKGIKFSKRLYNKVIK</sequence>
<dbReference type="InterPro" id="IPR028098">
    <property type="entry name" value="Glyco_trans_4-like_N"/>
</dbReference>
<dbReference type="InterPro" id="IPR001296">
    <property type="entry name" value="Glyco_trans_1"/>
</dbReference>
<proteinExistence type="predicted"/>
<organism evidence="3 4">
    <name type="scientific">Caminibacter mediatlanticus TB-2</name>
    <dbReference type="NCBI Taxonomy" id="391592"/>
    <lineage>
        <taxon>Bacteria</taxon>
        <taxon>Pseudomonadati</taxon>
        <taxon>Campylobacterota</taxon>
        <taxon>Epsilonproteobacteria</taxon>
        <taxon>Nautiliales</taxon>
        <taxon>Nautiliaceae</taxon>
        <taxon>Caminibacter</taxon>
    </lineage>
</organism>
<feature type="domain" description="Glycosyltransferase subfamily 4-like N-terminal" evidence="2">
    <location>
        <begin position="12"/>
        <end position="158"/>
    </location>
</feature>
<dbReference type="SUPFAM" id="SSF53756">
    <property type="entry name" value="UDP-Glycosyltransferase/glycogen phosphorylase"/>
    <property type="match status" value="1"/>
</dbReference>
<dbReference type="Pfam" id="PF13439">
    <property type="entry name" value="Glyco_transf_4"/>
    <property type="match status" value="1"/>
</dbReference>
<dbReference type="RefSeq" id="WP_138322909.1">
    <property type="nucleotide sequence ID" value="NZ_CP040463.1"/>
</dbReference>
<dbReference type="CDD" id="cd03801">
    <property type="entry name" value="GT4_PimA-like"/>
    <property type="match status" value="1"/>
</dbReference>
<evidence type="ECO:0000313" key="3">
    <source>
        <dbReference type="EMBL" id="QCT93956.1"/>
    </source>
</evidence>